<protein>
    <submittedName>
        <fullName evidence="1">DNA polymerase-3 subunit delta</fullName>
    </submittedName>
</protein>
<organism evidence="1 2">
    <name type="scientific">Tepidicella xavieri</name>
    <dbReference type="NCBI Taxonomy" id="360241"/>
    <lineage>
        <taxon>Bacteria</taxon>
        <taxon>Pseudomonadati</taxon>
        <taxon>Pseudomonadota</taxon>
        <taxon>Betaproteobacteria</taxon>
        <taxon>Burkholderiales</taxon>
        <taxon>Tepidicella</taxon>
    </lineage>
</organism>
<dbReference type="InterPro" id="IPR027417">
    <property type="entry name" value="P-loop_NTPase"/>
</dbReference>
<dbReference type="GO" id="GO:0006261">
    <property type="term" value="P:DNA-templated DNA replication"/>
    <property type="evidence" value="ECO:0007669"/>
    <property type="project" value="TreeGrafter"/>
</dbReference>
<sequence>MKLPPWLQRQHDRLRHQRGHALLLAGPAGLGQYPLALALARTWLCDQPGEAGACGLCPSCHAIDVRTHPDLFVLMPETLALALDWPLDPKTQDKIDRKELKPGKFIRVEPTREAIAFTQTTRSRGETKVVLIHPADRLNVESANTLLKTLEEPPGAVRFLLTTEAAHAVLPTIRSRCLTHTLGWPQPDEALAWLGQHTTVAEPEVLLKAAGGSPEAAHAWIEAGLTAQTWRQLPRCVAEGDFGPMADWPATRQMDVLLKLCHDLMAVGAGAGPRYFAIEDLPVPPSMLALNRWYKDLIAAARTMEHPFNPALQQEAWALRARSALALHSEA</sequence>
<dbReference type="Pfam" id="PF13177">
    <property type="entry name" value="DNA_pol3_delta2"/>
    <property type="match status" value="1"/>
</dbReference>
<dbReference type="Gene3D" id="3.40.50.300">
    <property type="entry name" value="P-loop containing nucleotide triphosphate hydrolases"/>
    <property type="match status" value="1"/>
</dbReference>
<dbReference type="PANTHER" id="PTHR11669">
    <property type="entry name" value="REPLICATION FACTOR C / DNA POLYMERASE III GAMMA-TAU SUBUNIT"/>
    <property type="match status" value="1"/>
</dbReference>
<dbReference type="EMBL" id="SNYL01000018">
    <property type="protein sequence ID" value="TDQ39842.1"/>
    <property type="molecule type" value="Genomic_DNA"/>
</dbReference>
<dbReference type="GO" id="GO:0009360">
    <property type="term" value="C:DNA polymerase III complex"/>
    <property type="evidence" value="ECO:0007669"/>
    <property type="project" value="TreeGrafter"/>
</dbReference>
<reference evidence="1 2" key="1">
    <citation type="submission" date="2019-03" db="EMBL/GenBank/DDBJ databases">
        <title>Genomic Encyclopedia of Type Strains, Phase IV (KMG-IV): sequencing the most valuable type-strain genomes for metagenomic binning, comparative biology and taxonomic classification.</title>
        <authorList>
            <person name="Goeker M."/>
        </authorList>
    </citation>
    <scope>NUCLEOTIDE SEQUENCE [LARGE SCALE GENOMIC DNA]</scope>
    <source>
        <strain evidence="1 2">DSM 19605</strain>
    </source>
</reference>
<dbReference type="PANTHER" id="PTHR11669:SF8">
    <property type="entry name" value="DNA POLYMERASE III SUBUNIT DELTA"/>
    <property type="match status" value="1"/>
</dbReference>
<dbReference type="RefSeq" id="WP_133599054.1">
    <property type="nucleotide sequence ID" value="NZ_SNYL01000018.1"/>
</dbReference>
<comment type="caution">
    <text evidence="1">The sequence shown here is derived from an EMBL/GenBank/DDBJ whole genome shotgun (WGS) entry which is preliminary data.</text>
</comment>
<evidence type="ECO:0000313" key="2">
    <source>
        <dbReference type="Proteomes" id="UP000295510"/>
    </source>
</evidence>
<keyword evidence="2" id="KW-1185">Reference proteome</keyword>
<accession>A0A4R6U373</accession>
<dbReference type="OrthoDB" id="9811073at2"/>
<proteinExistence type="predicted"/>
<evidence type="ECO:0000313" key="1">
    <source>
        <dbReference type="EMBL" id="TDQ39842.1"/>
    </source>
</evidence>
<dbReference type="InterPro" id="IPR050238">
    <property type="entry name" value="DNA_Rep/Repair_Clamp_Loader"/>
</dbReference>
<name>A0A4R6U373_9BURK</name>
<dbReference type="Proteomes" id="UP000295510">
    <property type="component" value="Unassembled WGS sequence"/>
</dbReference>
<gene>
    <name evidence="1" type="ORF">DFR43_11818</name>
</gene>
<dbReference type="AlphaFoldDB" id="A0A4R6U373"/>
<dbReference type="SUPFAM" id="SSF52540">
    <property type="entry name" value="P-loop containing nucleoside triphosphate hydrolases"/>
    <property type="match status" value="1"/>
</dbReference>